<accession>A0A9D3MZ80</accession>
<reference evidence="1" key="1">
    <citation type="submission" date="2021-01" db="EMBL/GenBank/DDBJ databases">
        <title>A chromosome-scale assembly of European eel, Anguilla anguilla.</title>
        <authorList>
            <person name="Henkel C."/>
            <person name="Jong-Raadsen S.A."/>
            <person name="Dufour S."/>
            <person name="Weltzien F.-A."/>
            <person name="Palstra A.P."/>
            <person name="Pelster B."/>
            <person name="Spaink H.P."/>
            <person name="Van Den Thillart G.E."/>
            <person name="Jansen H."/>
            <person name="Zahm M."/>
            <person name="Klopp C."/>
            <person name="Cedric C."/>
            <person name="Louis A."/>
            <person name="Berthelot C."/>
            <person name="Parey E."/>
            <person name="Roest Crollius H."/>
            <person name="Montfort J."/>
            <person name="Robinson-Rechavi M."/>
            <person name="Bucao C."/>
            <person name="Bouchez O."/>
            <person name="Gislard M."/>
            <person name="Lluch J."/>
            <person name="Milhes M."/>
            <person name="Lampietro C."/>
            <person name="Lopez Roques C."/>
            <person name="Donnadieu C."/>
            <person name="Braasch I."/>
            <person name="Desvignes T."/>
            <person name="Postlethwait J."/>
            <person name="Bobe J."/>
            <person name="Guiguen Y."/>
            <person name="Dirks R."/>
        </authorList>
    </citation>
    <scope>NUCLEOTIDE SEQUENCE</scope>
    <source>
        <strain evidence="1">Tag_6206</strain>
        <tissue evidence="1">Liver</tissue>
    </source>
</reference>
<feature type="non-terminal residue" evidence="1">
    <location>
        <position position="84"/>
    </location>
</feature>
<name>A0A9D3MZ80_ANGAN</name>
<dbReference type="AlphaFoldDB" id="A0A9D3MZ80"/>
<evidence type="ECO:0000313" key="1">
    <source>
        <dbReference type="EMBL" id="KAG5855773.1"/>
    </source>
</evidence>
<organism evidence="1 2">
    <name type="scientific">Anguilla anguilla</name>
    <name type="common">European freshwater eel</name>
    <name type="synonym">Muraena anguilla</name>
    <dbReference type="NCBI Taxonomy" id="7936"/>
    <lineage>
        <taxon>Eukaryota</taxon>
        <taxon>Metazoa</taxon>
        <taxon>Chordata</taxon>
        <taxon>Craniata</taxon>
        <taxon>Vertebrata</taxon>
        <taxon>Euteleostomi</taxon>
        <taxon>Actinopterygii</taxon>
        <taxon>Neopterygii</taxon>
        <taxon>Teleostei</taxon>
        <taxon>Anguilliformes</taxon>
        <taxon>Anguillidae</taxon>
        <taxon>Anguilla</taxon>
    </lineage>
</organism>
<sequence length="84" mass="9825">MNSGHMTVPLSHDQDDCGYWSQQRCAQNGSFLWHSINIYMHNCSCINCVHKVLSRCWCLIAIIIAECIHWPNILENWALYVIQF</sequence>
<gene>
    <name evidence="1" type="ORF">ANANG_G00000120</name>
</gene>
<proteinExistence type="predicted"/>
<protein>
    <submittedName>
        <fullName evidence="1">Uncharacterized protein</fullName>
    </submittedName>
</protein>
<evidence type="ECO:0000313" key="2">
    <source>
        <dbReference type="Proteomes" id="UP001044222"/>
    </source>
</evidence>
<comment type="caution">
    <text evidence="1">The sequence shown here is derived from an EMBL/GenBank/DDBJ whole genome shotgun (WGS) entry which is preliminary data.</text>
</comment>
<dbReference type="EMBL" id="JAFIRN010000001">
    <property type="protein sequence ID" value="KAG5855773.1"/>
    <property type="molecule type" value="Genomic_DNA"/>
</dbReference>
<keyword evidence="2" id="KW-1185">Reference proteome</keyword>
<dbReference type="Proteomes" id="UP001044222">
    <property type="component" value="Unassembled WGS sequence"/>
</dbReference>